<dbReference type="Pfam" id="PF02687">
    <property type="entry name" value="FtsX"/>
    <property type="match status" value="2"/>
</dbReference>
<keyword evidence="3 6" id="KW-0812">Transmembrane</keyword>
<dbReference type="InterPro" id="IPR003838">
    <property type="entry name" value="ABC3_permease_C"/>
</dbReference>
<feature type="domain" description="ABC3 transporter permease C-terminal" evidence="7">
    <location>
        <begin position="673"/>
        <end position="786"/>
    </location>
</feature>
<evidence type="ECO:0000256" key="3">
    <source>
        <dbReference type="ARBA" id="ARBA00022692"/>
    </source>
</evidence>
<evidence type="ECO:0000256" key="5">
    <source>
        <dbReference type="ARBA" id="ARBA00023136"/>
    </source>
</evidence>
<feature type="transmembrane region" description="Helical" evidence="6">
    <location>
        <begin position="756"/>
        <end position="776"/>
    </location>
</feature>
<evidence type="ECO:0000256" key="6">
    <source>
        <dbReference type="SAM" id="Phobius"/>
    </source>
</evidence>
<proteinExistence type="predicted"/>
<dbReference type="GO" id="GO:0005886">
    <property type="term" value="C:plasma membrane"/>
    <property type="evidence" value="ECO:0007669"/>
    <property type="project" value="UniProtKB-SubCell"/>
</dbReference>
<gene>
    <name evidence="9" type="ORF">SAMN06269250_2966</name>
</gene>
<feature type="transmembrane region" description="Helical" evidence="6">
    <location>
        <begin position="21"/>
        <end position="42"/>
    </location>
</feature>
<name>A0A286G0Z4_9BACT</name>
<dbReference type="OrthoDB" id="909156at2"/>
<keyword evidence="4 6" id="KW-1133">Transmembrane helix</keyword>
<dbReference type="Pfam" id="PF12704">
    <property type="entry name" value="MacB_PCD"/>
    <property type="match status" value="1"/>
</dbReference>
<dbReference type="InterPro" id="IPR025857">
    <property type="entry name" value="MacB_PCD"/>
</dbReference>
<dbReference type="RefSeq" id="WP_097126566.1">
    <property type="nucleotide sequence ID" value="NZ_OCNH01000002.1"/>
</dbReference>
<feature type="domain" description="ABC3 transporter permease C-terminal" evidence="7">
    <location>
        <begin position="275"/>
        <end position="387"/>
    </location>
</feature>
<evidence type="ECO:0000256" key="2">
    <source>
        <dbReference type="ARBA" id="ARBA00022475"/>
    </source>
</evidence>
<feature type="transmembrane region" description="Helical" evidence="6">
    <location>
        <begin position="670"/>
        <end position="694"/>
    </location>
</feature>
<feature type="transmembrane region" description="Helical" evidence="6">
    <location>
        <begin position="722"/>
        <end position="741"/>
    </location>
</feature>
<evidence type="ECO:0000256" key="4">
    <source>
        <dbReference type="ARBA" id="ARBA00022989"/>
    </source>
</evidence>
<sequence>MFTNYIKITLRSLYRYKLYTVINLIGLTLGLTCGLLITAYVFDELTYDRFHQNADRIVLLQQFENNATSGGKLGTDIKQRFAQVEQVVRLKKVRPLLTHQTTSAYEDNFFFADSTAFDVFTLPLVQGNSRTALTEQYGVVISEAMAQKYFPGQNPLGQRIRYDAKHTLHVTGVMRNLPGNSHHHIDFLANYANANELVGYDVTTNLWGGSAWTYLLLAPGTKPEAVEAQFPAYLKQLNDPNVGVWKLHLIPLTDLYLKTDLIAPNRLTYVTIFSIVALLVLLLAAFNYVNLATARATGRAKEVGVRKVLGSTFGQLTRQFMGETLLFILLALSLTALIVPALVPAFNQLAEKNLVLSTLFTPTYGLWLLVGIGLLCLMAGGYPAFVLSSFRPASVLKGAVGQATSRKTPLLRQSLVIGQFAVSIVMIVATLVVYTQLDYIQHKQLGYNREQVLVMDLRDAAEPVKLRFKEQVNRLAGVVVASRSYSVPGSGALIGDKLVSDYAPAGVTDLSMSRQMIDDDFLNTFDIKLKQGRNLDASRPADRKAFLVNEAAMAYFGWKNLKGKMLGYYTFEYDQTGNYREVPQRGPVVGVVADYHQKNLRNTIEPLTFSLADGAAGMLSVKVRPGAVPATVRQIEGLWKQSFPDWPFDYEFIDDFFTRTYRTDVRTGQVFGLFAALAVLISCLGLFGLATFIAESRTKEIGVRKVLGASATSIVSLLSRDFLKPVCIAIVLAVPVSWWLMTQWLQDFAYKISIDWWVFALAGLLAVSIALLTVSFQSVKAALMNPAKSLQNE</sequence>
<dbReference type="EMBL" id="OCNH01000002">
    <property type="protein sequence ID" value="SOD89148.1"/>
    <property type="molecule type" value="Genomic_DNA"/>
</dbReference>
<feature type="transmembrane region" description="Helical" evidence="6">
    <location>
        <begin position="366"/>
        <end position="387"/>
    </location>
</feature>
<dbReference type="PANTHER" id="PTHR30572">
    <property type="entry name" value="MEMBRANE COMPONENT OF TRANSPORTER-RELATED"/>
    <property type="match status" value="1"/>
</dbReference>
<dbReference type="GO" id="GO:0022857">
    <property type="term" value="F:transmembrane transporter activity"/>
    <property type="evidence" value="ECO:0007669"/>
    <property type="project" value="TreeGrafter"/>
</dbReference>
<comment type="subcellular location">
    <subcellularLocation>
        <location evidence="1">Cell membrane</location>
        <topology evidence="1">Multi-pass membrane protein</topology>
    </subcellularLocation>
</comment>
<feature type="transmembrane region" description="Helical" evidence="6">
    <location>
        <begin position="415"/>
        <end position="434"/>
    </location>
</feature>
<reference evidence="10" key="1">
    <citation type="submission" date="2017-09" db="EMBL/GenBank/DDBJ databases">
        <authorList>
            <person name="Varghese N."/>
            <person name="Submissions S."/>
        </authorList>
    </citation>
    <scope>NUCLEOTIDE SEQUENCE [LARGE SCALE GENOMIC DNA]</scope>
    <source>
        <strain evidence="10">DSM 29961</strain>
    </source>
</reference>
<dbReference type="InterPro" id="IPR050250">
    <property type="entry name" value="Macrolide_Exporter_MacB"/>
</dbReference>
<dbReference type="Proteomes" id="UP000219452">
    <property type="component" value="Unassembled WGS sequence"/>
</dbReference>
<keyword evidence="5 6" id="KW-0472">Membrane</keyword>
<evidence type="ECO:0000259" key="8">
    <source>
        <dbReference type="Pfam" id="PF12704"/>
    </source>
</evidence>
<feature type="transmembrane region" description="Helical" evidence="6">
    <location>
        <begin position="267"/>
        <end position="289"/>
    </location>
</feature>
<dbReference type="AlphaFoldDB" id="A0A286G0Z4"/>
<evidence type="ECO:0000313" key="10">
    <source>
        <dbReference type="Proteomes" id="UP000219452"/>
    </source>
</evidence>
<evidence type="ECO:0000313" key="9">
    <source>
        <dbReference type="EMBL" id="SOD89148.1"/>
    </source>
</evidence>
<organism evidence="9 10">
    <name type="scientific">Spirosoma fluviale</name>
    <dbReference type="NCBI Taxonomy" id="1597977"/>
    <lineage>
        <taxon>Bacteria</taxon>
        <taxon>Pseudomonadati</taxon>
        <taxon>Bacteroidota</taxon>
        <taxon>Cytophagia</taxon>
        <taxon>Cytophagales</taxon>
        <taxon>Cytophagaceae</taxon>
        <taxon>Spirosoma</taxon>
    </lineage>
</organism>
<dbReference type="PANTHER" id="PTHR30572:SF18">
    <property type="entry name" value="ABC-TYPE MACROLIDE FAMILY EXPORT SYSTEM PERMEASE COMPONENT 2"/>
    <property type="match status" value="1"/>
</dbReference>
<keyword evidence="10" id="KW-1185">Reference proteome</keyword>
<protein>
    <submittedName>
        <fullName evidence="9">Putative ABC transport system permease protein</fullName>
    </submittedName>
</protein>
<feature type="transmembrane region" description="Helical" evidence="6">
    <location>
        <begin position="325"/>
        <end position="346"/>
    </location>
</feature>
<evidence type="ECO:0000256" key="1">
    <source>
        <dbReference type="ARBA" id="ARBA00004651"/>
    </source>
</evidence>
<evidence type="ECO:0000259" key="7">
    <source>
        <dbReference type="Pfam" id="PF02687"/>
    </source>
</evidence>
<keyword evidence="2" id="KW-1003">Cell membrane</keyword>
<accession>A0A286G0Z4</accession>
<feature type="domain" description="MacB-like periplasmic core" evidence="8">
    <location>
        <begin position="20"/>
        <end position="231"/>
    </location>
</feature>